<dbReference type="Pfam" id="PF09820">
    <property type="entry name" value="AAA-ATPase_like"/>
    <property type="match status" value="1"/>
</dbReference>
<evidence type="ECO:0000259" key="1">
    <source>
        <dbReference type="Pfam" id="PF09820"/>
    </source>
</evidence>
<evidence type="ECO:0000313" key="3">
    <source>
        <dbReference type="Proteomes" id="UP000274920"/>
    </source>
</evidence>
<name>A0A3R8M276_9FIRM</name>
<evidence type="ECO:0000313" key="2">
    <source>
        <dbReference type="EMBL" id="RRK34412.1"/>
    </source>
</evidence>
<dbReference type="AlphaFoldDB" id="A0A3R8M276"/>
<dbReference type="RefSeq" id="WP_125129542.1">
    <property type="nucleotide sequence ID" value="NZ_RHJS01000002.1"/>
</dbReference>
<dbReference type="PANTHER" id="PTHR34825:SF1">
    <property type="entry name" value="AAA-ATPASE-LIKE DOMAIN-CONTAINING PROTEIN"/>
    <property type="match status" value="1"/>
</dbReference>
<dbReference type="SUPFAM" id="SSF52540">
    <property type="entry name" value="P-loop containing nucleoside triphosphate hydrolases"/>
    <property type="match status" value="1"/>
</dbReference>
<keyword evidence="3" id="KW-1185">Reference proteome</keyword>
<comment type="caution">
    <text evidence="2">The sequence shown here is derived from an EMBL/GenBank/DDBJ whole genome shotgun (WGS) entry which is preliminary data.</text>
</comment>
<protein>
    <submittedName>
        <fullName evidence="2">AAA family ATPase</fullName>
    </submittedName>
</protein>
<proteinExistence type="predicted"/>
<dbReference type="Proteomes" id="UP000274920">
    <property type="component" value="Unassembled WGS sequence"/>
</dbReference>
<dbReference type="PANTHER" id="PTHR34825">
    <property type="entry name" value="CONSERVED PROTEIN, WITH A WEAK D-GALACTARATE DEHYDRATASE/ALTRONATE HYDROLASE DOMAIN"/>
    <property type="match status" value="1"/>
</dbReference>
<reference evidence="2" key="1">
    <citation type="submission" date="2018-10" db="EMBL/GenBank/DDBJ databases">
        <title>Schaedlerella arabinophila gen. nov. sp. nov., isolated from the mouse intestinal tract and comparative analysis with the genome of the closely related altered Schaedler flora strain ASF502.</title>
        <authorList>
            <person name="Miyake S."/>
            <person name="Soh M."/>
            <person name="Seedorf H."/>
        </authorList>
    </citation>
    <scope>NUCLEOTIDE SEQUENCE [LARGE SCALE GENOMIC DNA]</scope>
    <source>
        <strain evidence="2">DSM 106076</strain>
    </source>
</reference>
<accession>A0A3R8M276</accession>
<dbReference type="InterPro" id="IPR018631">
    <property type="entry name" value="AAA-ATPase-like_dom"/>
</dbReference>
<feature type="domain" description="AAA-ATPase-like" evidence="1">
    <location>
        <begin position="11"/>
        <end position="205"/>
    </location>
</feature>
<gene>
    <name evidence="2" type="ORF">EBB54_26060</name>
</gene>
<organism evidence="2 3">
    <name type="scientific">Schaedlerella arabinosiphila</name>
    <dbReference type="NCBI Taxonomy" id="2044587"/>
    <lineage>
        <taxon>Bacteria</taxon>
        <taxon>Bacillati</taxon>
        <taxon>Bacillota</taxon>
        <taxon>Clostridia</taxon>
        <taxon>Lachnospirales</taxon>
        <taxon>Lachnospiraceae</taxon>
        <taxon>Schaedlerella</taxon>
    </lineage>
</organism>
<dbReference type="Pfam" id="PF08011">
    <property type="entry name" value="PDDEXK_9"/>
    <property type="match status" value="1"/>
</dbReference>
<dbReference type="EMBL" id="RHJS01000002">
    <property type="protein sequence ID" value="RRK34412.1"/>
    <property type="molecule type" value="Genomic_DNA"/>
</dbReference>
<dbReference type="InterPro" id="IPR027417">
    <property type="entry name" value="P-loop_NTPase"/>
</dbReference>
<sequence>MGSYLNPGNEKFAQCINSEIYVDKTGLIRYCSKVMGSLQKYISMSRPRRFGKSVTADMLTAYYSRGCDSADLFAGLEIAGDEHYTENLNRYNVLFLNMQEFLSRTDSMEKMLELLKKRVIRDMMNEYPQVDYFDPQDLIGCMQDLYDETKSPFVIIIDEWDCIFREYRQEGEAQKLYLDFLRDMLKDKGYIALCYMTGILPIKKYGTHSALNMFDEFSMVFQGALAEYAGFTEAEVRELCLRYGMDFEETKKWYDGYCLEGAGSVYNPRSVVSAMRFGKFQFYWNQTETFEALRSYIDMNFEGLKDAVLQMMDGKNGVPVDIRSFTNDMVTFHSRDDVLTLLVHLGYLGYRSDRGEVFIPNEEILNEYTTSISNSDWGEVSKALKNSRIALDAVWNQDEALVAKAVEEAHFESSYLQYNDENALSYTISLAFYVARNYYTVIKELPAGKGRADIVYIPRKQHGDKPALLVELKWNRTAESAIVQIKDKCYPRALEDYKGSLLLVGLCYDEKTKEHTCRIESYTL</sequence>
<dbReference type="InterPro" id="IPR012547">
    <property type="entry name" value="PDDEXK_9"/>
</dbReference>